<evidence type="ECO:0008006" key="3">
    <source>
        <dbReference type="Google" id="ProtNLM"/>
    </source>
</evidence>
<dbReference type="RefSeq" id="WP_252741452.1">
    <property type="nucleotide sequence ID" value="NZ_JAMXIB010000006.1"/>
</dbReference>
<comment type="caution">
    <text evidence="1">The sequence shown here is derived from an EMBL/GenBank/DDBJ whole genome shotgun (WGS) entry which is preliminary data.</text>
</comment>
<dbReference type="InterPro" id="IPR013783">
    <property type="entry name" value="Ig-like_fold"/>
</dbReference>
<dbReference type="Gene3D" id="2.60.40.10">
    <property type="entry name" value="Immunoglobulins"/>
    <property type="match status" value="2"/>
</dbReference>
<reference evidence="1 2" key="1">
    <citation type="submission" date="2022-06" db="EMBL/GenBank/DDBJ databases">
        <authorList>
            <person name="Xuan X."/>
        </authorList>
    </citation>
    <scope>NUCLEOTIDE SEQUENCE [LARGE SCALE GENOMIC DNA]</scope>
    <source>
        <strain evidence="1 2">2V75</strain>
    </source>
</reference>
<name>A0ABT1AYS4_9FLAO</name>
<proteinExistence type="predicted"/>
<gene>
    <name evidence="1" type="ORF">NG653_09455</name>
</gene>
<keyword evidence="2" id="KW-1185">Reference proteome</keyword>
<dbReference type="Proteomes" id="UP001206312">
    <property type="component" value="Unassembled WGS sequence"/>
</dbReference>
<evidence type="ECO:0000313" key="1">
    <source>
        <dbReference type="EMBL" id="MCO5725079.1"/>
    </source>
</evidence>
<dbReference type="EMBL" id="JAMXIB010000006">
    <property type="protein sequence ID" value="MCO5725079.1"/>
    <property type="molecule type" value="Genomic_DNA"/>
</dbReference>
<organism evidence="1 2">
    <name type="scientific">Robiginitalea marina</name>
    <dbReference type="NCBI Taxonomy" id="2954105"/>
    <lineage>
        <taxon>Bacteria</taxon>
        <taxon>Pseudomonadati</taxon>
        <taxon>Bacteroidota</taxon>
        <taxon>Flavobacteriia</taxon>
        <taxon>Flavobacteriales</taxon>
        <taxon>Flavobacteriaceae</taxon>
        <taxon>Robiginitalea</taxon>
    </lineage>
</organism>
<evidence type="ECO:0000313" key="2">
    <source>
        <dbReference type="Proteomes" id="UP001206312"/>
    </source>
</evidence>
<dbReference type="SUPFAM" id="SSF49265">
    <property type="entry name" value="Fibronectin type III"/>
    <property type="match status" value="1"/>
</dbReference>
<dbReference type="InterPro" id="IPR036116">
    <property type="entry name" value="FN3_sf"/>
</dbReference>
<accession>A0ABT1AYS4</accession>
<protein>
    <recommendedName>
        <fullName evidence="3">Fibronectin type-III domain-containing protein</fullName>
    </recommendedName>
</protein>
<sequence length="227" mass="24359">MRNILYIGLCVALLWGCGKDDPPAAPGPVSPVFPGNNSLCITGVSLGVTTSEVTFRWLAASNADRYELVVTHLGTSNTQRQVTSGLSLAVVLQKGTPYSWQVTAINQESGKETPGPVWQFFNAGASQFYPPFPARVLEPASGASVLPDSGGQILLRWEAADVDNDLLESEVYLGEDPSALSLLTTLSYPVSQFRVPVTPGGVYYWQVLSRDAQGNTSLSGLYSFRVL</sequence>